<evidence type="ECO:0000256" key="13">
    <source>
        <dbReference type="ARBA" id="ARBA00023112"/>
    </source>
</evidence>
<dbReference type="Gene3D" id="2.40.170.20">
    <property type="entry name" value="TonB-dependent receptor, beta-barrel domain"/>
    <property type="match status" value="1"/>
</dbReference>
<keyword evidence="7 19" id="KW-0812">Transmembrane</keyword>
<dbReference type="EMBL" id="LJPT01000172">
    <property type="protein sequence ID" value="KPW43912.1"/>
    <property type="molecule type" value="Genomic_DNA"/>
</dbReference>
<keyword evidence="11" id="KW-0406">Ion transport</keyword>
<dbReference type="InterPro" id="IPR012910">
    <property type="entry name" value="Plug_dom"/>
</dbReference>
<evidence type="ECO:0000256" key="10">
    <source>
        <dbReference type="ARBA" id="ARBA00023004"/>
    </source>
</evidence>
<dbReference type="NCBIfam" id="TIGR01783">
    <property type="entry name" value="TonB-siderophor"/>
    <property type="match status" value="1"/>
</dbReference>
<evidence type="ECO:0000256" key="7">
    <source>
        <dbReference type="ARBA" id="ARBA00022692"/>
    </source>
</evidence>
<dbReference type="InterPro" id="IPR000531">
    <property type="entry name" value="Beta-barrel_TonB"/>
</dbReference>
<evidence type="ECO:0000256" key="20">
    <source>
        <dbReference type="RuleBase" id="RU003357"/>
    </source>
</evidence>
<dbReference type="Pfam" id="PF07660">
    <property type="entry name" value="STN"/>
    <property type="match status" value="1"/>
</dbReference>
<comment type="similarity">
    <text evidence="2 19 20">Belongs to the TonB-dependent receptor family.</text>
</comment>
<evidence type="ECO:0000256" key="9">
    <source>
        <dbReference type="ARBA" id="ARBA00022906"/>
    </source>
</evidence>
<dbReference type="InterPro" id="IPR010105">
    <property type="entry name" value="TonB_sidphr_rcpt"/>
</dbReference>
<dbReference type="SMART" id="SM00965">
    <property type="entry name" value="STN"/>
    <property type="match status" value="1"/>
</dbReference>
<evidence type="ECO:0000256" key="12">
    <source>
        <dbReference type="ARBA" id="ARBA00023077"/>
    </source>
</evidence>
<keyword evidence="9" id="KW-0862">Zinc</keyword>
<comment type="function">
    <text evidence="17">Transports the metallophore pseudopaline, which is involved in the acquisition of nickel and zinc, and thus enables bacterial growth inside the host, where metal access is limited. Is probably involved in the import of pseudopaline-metal complexes.</text>
</comment>
<dbReference type="PROSITE" id="PS52016">
    <property type="entry name" value="TONB_DEPENDENT_REC_3"/>
    <property type="match status" value="1"/>
</dbReference>
<evidence type="ECO:0000259" key="21">
    <source>
        <dbReference type="SMART" id="SM00965"/>
    </source>
</evidence>
<dbReference type="GO" id="GO:0015344">
    <property type="term" value="F:siderophore uptake transmembrane transporter activity"/>
    <property type="evidence" value="ECO:0007669"/>
    <property type="project" value="TreeGrafter"/>
</dbReference>
<evidence type="ECO:0000256" key="8">
    <source>
        <dbReference type="ARBA" id="ARBA00022729"/>
    </source>
</evidence>
<comment type="subcellular location">
    <subcellularLocation>
        <location evidence="1 19">Cell outer membrane</location>
        <topology evidence="1 19">Multi-pass membrane protein</topology>
    </subcellularLocation>
</comment>
<keyword evidence="15 22" id="KW-0675">Receptor</keyword>
<gene>
    <name evidence="22" type="ORF">ALO88_04563</name>
</gene>
<accession>A0A0P9JQQ0</accession>
<sequence>MLIRACSCEAGLRDSLRNRFRLRSFTVLAAMAQQFNPNMEEIFRSKKIIRDLLNENPSHSLSVLRSCASWLRNPNLYQGSVMPRPARSLHPLALAVLMACAAMPSHAAQPSSPNADVSAARSFSIPAGDLSQVLNTFSEQAGLALAFDPALTRGKRSPGLQGQYGTDEAIARLLSGSGLRATALSANRYRIETAPEAVEGSLELQATTISGASRLETATGPVTGYVATRGLSATKTDTALIETPQSISVVTKDQMKAQGAENLSQMLRYSAAVVPETRGSTASRLDMLSIRGFSPALYLDGLRMPDNRDAAPQKDVFDLERVEVLRGPASVLYGQASPSGVVNMVSKLPTETPFHEIGLTYGTFNKKRTTFDFGGPIDDQGVYSYRLSGLYDDADGQIEHTETRRQSLASAFTWRPDEDTSLTLLANLQSDPKGASYGSMPAYGSVVKSPTGRHIDFDFYDGEKNFEKSDREYHAVGYLFEHHLNDVWTLRQNARYLRSEGVYRSIYNGWGTLQPDYRTSERATIATDVNLDSYTIDNQMQANFDTGPLQHTLLLGADYQNTSTDTKAGYGIGPTLDIFDPVYGSPVEVPAFTESSTQRDQQKGLYLQEQLKWDKWVLLMGGRYDWAESSNSSTNLTSGTKTRSSADSEAFTGRLGLVYLFDNGLAPYISYSESFEPQSGTGLGGALFDPTEGTQYELGIKYQPPGSNSFITAAIFDLRRSNVLSQDPNGNLCNGAVCQVQTGEVQSRGFELEGKASLNDNLDITAAYAYLDNRVTKSSNVVNVTSGIIGDAPGPDLTTKGTTAPAIPRHTASAWVDYTVHDGQLKGAGVGGGARYVGASWGDEANTLKVPGYTLFDAAVHYDIPNISNAMDNLRLALNVTNLANKEYVASCYTYSWCWYGSQRTVQASATYRW</sequence>
<keyword evidence="5" id="KW-0410">Iron transport</keyword>
<keyword evidence="9" id="KW-0864">Zinc transport</keyword>
<comment type="caution">
    <text evidence="22">The sequence shown here is derived from an EMBL/GenBank/DDBJ whole genome shotgun (WGS) entry which is preliminary data.</text>
</comment>
<protein>
    <recommendedName>
        <fullName evidence="18">Metal-pseudopaline receptor CntO</fullName>
    </recommendedName>
</protein>
<evidence type="ECO:0000313" key="22">
    <source>
        <dbReference type="EMBL" id="KPW43912.1"/>
    </source>
</evidence>
<evidence type="ECO:0000256" key="3">
    <source>
        <dbReference type="ARBA" id="ARBA00022448"/>
    </source>
</evidence>
<keyword evidence="8" id="KW-0732">Signal</keyword>
<dbReference type="Proteomes" id="UP000050425">
    <property type="component" value="Unassembled WGS sequence"/>
</dbReference>
<dbReference type="GO" id="GO:0038023">
    <property type="term" value="F:signaling receptor activity"/>
    <property type="evidence" value="ECO:0007669"/>
    <property type="project" value="InterPro"/>
</dbReference>
<keyword evidence="4 19" id="KW-1134">Transmembrane beta strand</keyword>
<evidence type="ECO:0000313" key="23">
    <source>
        <dbReference type="Proteomes" id="UP000050425"/>
    </source>
</evidence>
<dbReference type="InterPro" id="IPR037066">
    <property type="entry name" value="Plug_dom_sf"/>
</dbReference>
<dbReference type="PANTHER" id="PTHR32552">
    <property type="entry name" value="FERRICHROME IRON RECEPTOR-RELATED"/>
    <property type="match status" value="1"/>
</dbReference>
<organism evidence="22 23">
    <name type="scientific">Pseudomonas syringae pv. antirrhini</name>
    <dbReference type="NCBI Taxonomy" id="251702"/>
    <lineage>
        <taxon>Bacteria</taxon>
        <taxon>Pseudomonadati</taxon>
        <taxon>Pseudomonadota</taxon>
        <taxon>Gammaproteobacteria</taxon>
        <taxon>Pseudomonadales</taxon>
        <taxon>Pseudomonadaceae</taxon>
        <taxon>Pseudomonas</taxon>
    </lineage>
</organism>
<evidence type="ECO:0000256" key="14">
    <source>
        <dbReference type="ARBA" id="ARBA00023136"/>
    </source>
</evidence>
<dbReference type="GO" id="GO:0006829">
    <property type="term" value="P:zinc ion transport"/>
    <property type="evidence" value="ECO:0007669"/>
    <property type="project" value="UniProtKB-KW"/>
</dbReference>
<dbReference type="Gene3D" id="2.170.130.10">
    <property type="entry name" value="TonB-dependent receptor, plug domain"/>
    <property type="match status" value="1"/>
</dbReference>
<dbReference type="InterPro" id="IPR039426">
    <property type="entry name" value="TonB-dep_rcpt-like"/>
</dbReference>
<keyword evidence="6" id="KW-0533">Nickel</keyword>
<evidence type="ECO:0000256" key="17">
    <source>
        <dbReference type="ARBA" id="ARBA00056786"/>
    </source>
</evidence>
<dbReference type="SUPFAM" id="SSF56935">
    <property type="entry name" value="Porins"/>
    <property type="match status" value="1"/>
</dbReference>
<name>A0A0P9JQQ0_9PSED</name>
<evidence type="ECO:0000256" key="18">
    <source>
        <dbReference type="ARBA" id="ARBA00072467"/>
    </source>
</evidence>
<dbReference type="GO" id="GO:0015891">
    <property type="term" value="P:siderophore transport"/>
    <property type="evidence" value="ECO:0007669"/>
    <property type="project" value="InterPro"/>
</dbReference>
<evidence type="ECO:0000256" key="1">
    <source>
        <dbReference type="ARBA" id="ARBA00004571"/>
    </source>
</evidence>
<dbReference type="GO" id="GO:0015675">
    <property type="term" value="P:nickel cation transport"/>
    <property type="evidence" value="ECO:0007669"/>
    <property type="project" value="UniProtKB-KW"/>
</dbReference>
<dbReference type="CDD" id="cd01347">
    <property type="entry name" value="ligand_gated_channel"/>
    <property type="match status" value="1"/>
</dbReference>
<dbReference type="GO" id="GO:0009279">
    <property type="term" value="C:cell outer membrane"/>
    <property type="evidence" value="ECO:0007669"/>
    <property type="project" value="UniProtKB-SubCell"/>
</dbReference>
<dbReference type="PATRIC" id="fig|251702.3.peg.631"/>
<evidence type="ECO:0000256" key="6">
    <source>
        <dbReference type="ARBA" id="ARBA00022596"/>
    </source>
</evidence>
<proteinExistence type="inferred from homology"/>
<feature type="domain" description="Secretin/TonB short N-terminal" evidence="21">
    <location>
        <begin position="143"/>
        <end position="194"/>
    </location>
</feature>
<evidence type="ECO:0000256" key="19">
    <source>
        <dbReference type="PROSITE-ProRule" id="PRU01360"/>
    </source>
</evidence>
<dbReference type="Pfam" id="PF07715">
    <property type="entry name" value="Plug"/>
    <property type="match status" value="1"/>
</dbReference>
<evidence type="ECO:0000256" key="15">
    <source>
        <dbReference type="ARBA" id="ARBA00023170"/>
    </source>
</evidence>
<reference evidence="22 23" key="1">
    <citation type="submission" date="2015-09" db="EMBL/GenBank/DDBJ databases">
        <title>Genome announcement of multiple Pseudomonas syringae strains.</title>
        <authorList>
            <person name="Thakur S."/>
            <person name="Wang P.W."/>
            <person name="Gong Y."/>
            <person name="Weir B.S."/>
            <person name="Guttman D.S."/>
        </authorList>
    </citation>
    <scope>NUCLEOTIDE SEQUENCE [LARGE SCALE GENOMIC DNA]</scope>
    <source>
        <strain evidence="22 23">ICMP4303</strain>
    </source>
</reference>
<evidence type="ECO:0000256" key="11">
    <source>
        <dbReference type="ARBA" id="ARBA00023065"/>
    </source>
</evidence>
<dbReference type="Pfam" id="PF00593">
    <property type="entry name" value="TonB_dep_Rec_b-barrel"/>
    <property type="match status" value="1"/>
</dbReference>
<keyword evidence="14 19" id="KW-0472">Membrane</keyword>
<keyword evidence="13" id="KW-0921">Nickel transport</keyword>
<dbReference type="FunFam" id="2.170.130.10:FF:000001">
    <property type="entry name" value="Catecholate siderophore TonB-dependent receptor"/>
    <property type="match status" value="1"/>
</dbReference>
<keyword evidence="16 19" id="KW-0998">Cell outer membrane</keyword>
<dbReference type="FunFam" id="2.40.170.20:FF:000005">
    <property type="entry name" value="TonB-dependent siderophore receptor"/>
    <property type="match status" value="1"/>
</dbReference>
<keyword evidence="12 20" id="KW-0798">TonB box</keyword>
<evidence type="ECO:0000256" key="16">
    <source>
        <dbReference type="ARBA" id="ARBA00023237"/>
    </source>
</evidence>
<dbReference type="Gene3D" id="3.55.50.30">
    <property type="match status" value="1"/>
</dbReference>
<evidence type="ECO:0000256" key="4">
    <source>
        <dbReference type="ARBA" id="ARBA00022452"/>
    </source>
</evidence>
<dbReference type="InterPro" id="IPR036942">
    <property type="entry name" value="Beta-barrel_TonB_sf"/>
</dbReference>
<keyword evidence="10" id="KW-0408">Iron</keyword>
<dbReference type="InterPro" id="IPR011662">
    <property type="entry name" value="Secretin/TonB_short_N"/>
</dbReference>
<keyword evidence="3 19" id="KW-0813">Transport</keyword>
<evidence type="ECO:0000256" key="5">
    <source>
        <dbReference type="ARBA" id="ARBA00022496"/>
    </source>
</evidence>
<dbReference type="PANTHER" id="PTHR32552:SF68">
    <property type="entry name" value="FERRICHROME OUTER MEMBRANE TRANSPORTER_PHAGE RECEPTOR"/>
    <property type="match status" value="1"/>
</dbReference>
<evidence type="ECO:0000256" key="2">
    <source>
        <dbReference type="ARBA" id="ARBA00009810"/>
    </source>
</evidence>
<dbReference type="AlphaFoldDB" id="A0A0P9JQQ0"/>